<keyword evidence="3" id="KW-1185">Reference proteome</keyword>
<name>A0ABT3L2P7_9CYAN</name>
<keyword evidence="1" id="KW-0472">Membrane</keyword>
<evidence type="ECO:0000313" key="2">
    <source>
        <dbReference type="EMBL" id="MCW6035781.1"/>
    </source>
</evidence>
<evidence type="ECO:0000313" key="3">
    <source>
        <dbReference type="Proteomes" id="UP001526426"/>
    </source>
</evidence>
<evidence type="ECO:0000256" key="1">
    <source>
        <dbReference type="SAM" id="Phobius"/>
    </source>
</evidence>
<gene>
    <name evidence="2" type="ORF">K4A83_05770</name>
</gene>
<dbReference type="Proteomes" id="UP001526426">
    <property type="component" value="Unassembled WGS sequence"/>
</dbReference>
<keyword evidence="1" id="KW-0812">Transmembrane</keyword>
<dbReference type="RefSeq" id="WP_265263495.1">
    <property type="nucleotide sequence ID" value="NZ_JAIHOM010000020.1"/>
</dbReference>
<accession>A0ABT3L2P7</accession>
<organism evidence="2 3">
    <name type="scientific">Spirulina subsalsa FACHB-351</name>
    <dbReference type="NCBI Taxonomy" id="234711"/>
    <lineage>
        <taxon>Bacteria</taxon>
        <taxon>Bacillati</taxon>
        <taxon>Cyanobacteriota</taxon>
        <taxon>Cyanophyceae</taxon>
        <taxon>Spirulinales</taxon>
        <taxon>Spirulinaceae</taxon>
        <taxon>Spirulina</taxon>
    </lineage>
</organism>
<comment type="caution">
    <text evidence="2">The sequence shown here is derived from an EMBL/GenBank/DDBJ whole genome shotgun (WGS) entry which is preliminary data.</text>
</comment>
<proteinExistence type="predicted"/>
<dbReference type="EMBL" id="JAIHOM010000020">
    <property type="protein sequence ID" value="MCW6035781.1"/>
    <property type="molecule type" value="Genomic_DNA"/>
</dbReference>
<protein>
    <submittedName>
        <fullName evidence="2">Uncharacterized protein</fullName>
    </submittedName>
</protein>
<feature type="transmembrane region" description="Helical" evidence="1">
    <location>
        <begin position="40"/>
        <end position="58"/>
    </location>
</feature>
<reference evidence="2 3" key="1">
    <citation type="submission" date="2021-08" db="EMBL/GenBank/DDBJ databases">
        <title>Draft genome sequence of Spirulina subsalsa with high tolerance to salinity and hype-accumulation of phycocyanin.</title>
        <authorList>
            <person name="Pei H."/>
            <person name="Jiang L."/>
        </authorList>
    </citation>
    <scope>NUCLEOTIDE SEQUENCE [LARGE SCALE GENOMIC DNA]</scope>
    <source>
        <strain evidence="2 3">FACHB-351</strain>
    </source>
</reference>
<sequence>MSRPTERLITYLFFISLGVTIGIYLLRGFALPPFTSLPGGILWILLLLSLGSGILYGIEKTRRF</sequence>
<keyword evidence="1" id="KW-1133">Transmembrane helix</keyword>
<feature type="transmembrane region" description="Helical" evidence="1">
    <location>
        <begin position="12"/>
        <end position="34"/>
    </location>
</feature>